<dbReference type="InterPro" id="IPR005162">
    <property type="entry name" value="Retrotrans_gag_dom"/>
</dbReference>
<evidence type="ECO:0000256" key="1">
    <source>
        <dbReference type="SAM" id="MobiDB-lite"/>
    </source>
</evidence>
<protein>
    <recommendedName>
        <fullName evidence="2">Retrotransposon gag domain-containing protein</fullName>
    </recommendedName>
</protein>
<feature type="compositionally biased region" description="Polar residues" evidence="1">
    <location>
        <begin position="121"/>
        <end position="150"/>
    </location>
</feature>
<accession>A0A225VYD8</accession>
<organism evidence="3 4">
    <name type="scientific">Phytophthora megakarya</name>
    <dbReference type="NCBI Taxonomy" id="4795"/>
    <lineage>
        <taxon>Eukaryota</taxon>
        <taxon>Sar</taxon>
        <taxon>Stramenopiles</taxon>
        <taxon>Oomycota</taxon>
        <taxon>Peronosporomycetes</taxon>
        <taxon>Peronosporales</taxon>
        <taxon>Peronosporaceae</taxon>
        <taxon>Phytophthora</taxon>
    </lineage>
</organism>
<name>A0A225VYD8_9STRA</name>
<gene>
    <name evidence="3" type="ORF">PHMEG_00017308</name>
</gene>
<feature type="domain" description="Retrotransposon gag" evidence="2">
    <location>
        <begin position="11"/>
        <end position="105"/>
    </location>
</feature>
<evidence type="ECO:0000313" key="3">
    <source>
        <dbReference type="EMBL" id="OWZ09918.1"/>
    </source>
</evidence>
<dbReference type="OrthoDB" id="5563411at2759"/>
<evidence type="ECO:0000259" key="2">
    <source>
        <dbReference type="Pfam" id="PF03732"/>
    </source>
</evidence>
<comment type="caution">
    <text evidence="3">The sequence shown here is derived from an EMBL/GenBank/DDBJ whole genome shotgun (WGS) entry which is preliminary data.</text>
</comment>
<feature type="region of interest" description="Disordered" evidence="1">
    <location>
        <begin position="109"/>
        <end position="155"/>
    </location>
</feature>
<evidence type="ECO:0000313" key="4">
    <source>
        <dbReference type="Proteomes" id="UP000198211"/>
    </source>
</evidence>
<dbReference type="Proteomes" id="UP000198211">
    <property type="component" value="Unassembled WGS sequence"/>
</dbReference>
<proteinExistence type="predicted"/>
<reference evidence="4" key="1">
    <citation type="submission" date="2017-03" db="EMBL/GenBank/DDBJ databases">
        <title>Phytopthora megakarya and P. palmivora, two closely related causual agents of cacao black pod achieved similar genome size and gene model numbers by different mechanisms.</title>
        <authorList>
            <person name="Ali S."/>
            <person name="Shao J."/>
            <person name="Larry D.J."/>
            <person name="Kronmiller B."/>
            <person name="Shen D."/>
            <person name="Strem M.D."/>
            <person name="Melnick R.L."/>
            <person name="Guiltinan M.J."/>
            <person name="Tyler B.M."/>
            <person name="Meinhardt L.W."/>
            <person name="Bailey B.A."/>
        </authorList>
    </citation>
    <scope>NUCLEOTIDE SEQUENCE [LARGE SCALE GENOMIC DNA]</scope>
    <source>
        <strain evidence="4">zdho120</strain>
    </source>
</reference>
<dbReference type="EMBL" id="NBNE01002622">
    <property type="protein sequence ID" value="OWZ09918.1"/>
    <property type="molecule type" value="Genomic_DNA"/>
</dbReference>
<sequence>MEANTSDFVTIFSSSLGKSVLNWYRAFSSVCEATTTPKTWESFKLKLRERLHPKDFEYNLRERLFQLKQQGTIPEYVSSFQDLMSQSELEISEMEKRFYFQNGLRAKTAKKGGKPAKVNTGPATSKPSTSSEPPLGNQKNSMGRKNTSKVGSRDEWTKTATCHNCGQLGHIKIKPQCKANKETNHYVSGSFHAIVESWASKQSKPPDNGSCLNGVTEELANQLQLDIIEHPDDLMTIMLGYNQTVQRPKRTVEMKLQIPDFPETC</sequence>
<keyword evidence="4" id="KW-1185">Reference proteome</keyword>
<dbReference type="AlphaFoldDB" id="A0A225VYD8"/>
<dbReference type="Pfam" id="PF03732">
    <property type="entry name" value="Retrotrans_gag"/>
    <property type="match status" value="1"/>
</dbReference>